<feature type="transmembrane region" description="Helical" evidence="1">
    <location>
        <begin position="237"/>
        <end position="258"/>
    </location>
</feature>
<organism evidence="2 3">
    <name type="scientific">Polaribacter porphyrae</name>
    <dbReference type="NCBI Taxonomy" id="1137780"/>
    <lineage>
        <taxon>Bacteria</taxon>
        <taxon>Pseudomonadati</taxon>
        <taxon>Bacteroidota</taxon>
        <taxon>Flavobacteriia</taxon>
        <taxon>Flavobacteriales</taxon>
        <taxon>Flavobacteriaceae</taxon>
    </lineage>
</organism>
<proteinExistence type="predicted"/>
<keyword evidence="1" id="KW-1133">Transmembrane helix</keyword>
<dbReference type="AlphaFoldDB" id="A0A2S7WK68"/>
<dbReference type="RefSeq" id="WP_105014555.1">
    <property type="nucleotide sequence ID" value="NZ_MSCN01000001.1"/>
</dbReference>
<name>A0A2S7WK68_9FLAO</name>
<keyword evidence="3" id="KW-1185">Reference proteome</keyword>
<gene>
    <name evidence="2" type="ORF">BTO18_01675</name>
</gene>
<protein>
    <recommendedName>
        <fullName evidence="4">ABC transporter permease</fullName>
    </recommendedName>
</protein>
<feature type="transmembrane region" description="Helical" evidence="1">
    <location>
        <begin position="441"/>
        <end position="462"/>
    </location>
</feature>
<evidence type="ECO:0000313" key="2">
    <source>
        <dbReference type="EMBL" id="PQJ77973.1"/>
    </source>
</evidence>
<feature type="transmembrane region" description="Helical" evidence="1">
    <location>
        <begin position="129"/>
        <end position="147"/>
    </location>
</feature>
<feature type="transmembrane region" description="Helical" evidence="1">
    <location>
        <begin position="177"/>
        <end position="197"/>
    </location>
</feature>
<dbReference type="Pfam" id="PF12679">
    <property type="entry name" value="ABC2_membrane_2"/>
    <property type="match status" value="1"/>
</dbReference>
<accession>A0A2S7WK68</accession>
<dbReference type="EMBL" id="MSCN01000001">
    <property type="protein sequence ID" value="PQJ77973.1"/>
    <property type="molecule type" value="Genomic_DNA"/>
</dbReference>
<sequence>MLQIIKNEWQFLTRSKIFLGIAIGFFSILIVSVYFGNLENEKLQSKGNDAKKHLREKWVSIEEMNPHSAAHYGTYIFKPTNLLSSLDDGVTSVTGNVIKVEGHVQNEIVHSAASQSQVISRFGKLKSSLLLQYIVPLLLIFLAFNSISSEKQSGRLKLLILQGAKPTKLILAKTLSVWLYGLVLLLIVVVTYAFLNVDNINTEILSRTLLFFSTYLLYYFVVTGLTIFFSIQFKTPTLGLTTMLGIWILWTIFLPNILMSSVENWYSLPTRNEFKTAMKEDRAKGLDGHNPSDERGKELEQSVLREYKVDSLHKLPINFDGIRMQADEEYGNIVWDKHFGNNKMVMQQQKKSFQFAGILNPFISLQNSSMGFAASDNLHHQEFLLQVENYRRVFIKMLNDKHTFGGSKTGDWSWKADNAFFKSVPDFEYKPTKINQAISNYLIDILVLIIWSILIIFLLLYASKKNKIV</sequence>
<dbReference type="GO" id="GO:0140359">
    <property type="term" value="F:ABC-type transporter activity"/>
    <property type="evidence" value="ECO:0007669"/>
    <property type="project" value="InterPro"/>
</dbReference>
<dbReference type="PANTHER" id="PTHR43471">
    <property type="entry name" value="ABC TRANSPORTER PERMEASE"/>
    <property type="match status" value="1"/>
</dbReference>
<feature type="transmembrane region" description="Helical" evidence="1">
    <location>
        <begin position="209"/>
        <end position="231"/>
    </location>
</feature>
<reference evidence="2 3" key="1">
    <citation type="submission" date="2016-12" db="EMBL/GenBank/DDBJ databases">
        <title>Trade-off between light-utilization and light-protection in marine flavobacteria.</title>
        <authorList>
            <person name="Kumagai Y."/>
            <person name="Yoshizawa S."/>
            <person name="Kogure K."/>
            <person name="Iwasaki W."/>
        </authorList>
    </citation>
    <scope>NUCLEOTIDE SEQUENCE [LARGE SCALE GENOMIC DNA]</scope>
    <source>
        <strain evidence="2 3">NBRC 108759</strain>
    </source>
</reference>
<dbReference type="PANTHER" id="PTHR43471:SF1">
    <property type="entry name" value="ABC TRANSPORTER PERMEASE PROTEIN NOSY-RELATED"/>
    <property type="match status" value="1"/>
</dbReference>
<evidence type="ECO:0000256" key="1">
    <source>
        <dbReference type="SAM" id="Phobius"/>
    </source>
</evidence>
<evidence type="ECO:0008006" key="4">
    <source>
        <dbReference type="Google" id="ProtNLM"/>
    </source>
</evidence>
<feature type="transmembrane region" description="Helical" evidence="1">
    <location>
        <begin position="17"/>
        <end position="36"/>
    </location>
</feature>
<dbReference type="GO" id="GO:0005886">
    <property type="term" value="C:plasma membrane"/>
    <property type="evidence" value="ECO:0007669"/>
    <property type="project" value="UniProtKB-SubCell"/>
</dbReference>
<keyword evidence="1" id="KW-0812">Transmembrane</keyword>
<comment type="caution">
    <text evidence="2">The sequence shown here is derived from an EMBL/GenBank/DDBJ whole genome shotgun (WGS) entry which is preliminary data.</text>
</comment>
<dbReference type="OrthoDB" id="184009at2"/>
<dbReference type="Proteomes" id="UP000238882">
    <property type="component" value="Unassembled WGS sequence"/>
</dbReference>
<dbReference type="Pfam" id="PF12040">
    <property type="entry name" value="DUF3526"/>
    <property type="match status" value="1"/>
</dbReference>
<keyword evidence="1" id="KW-0472">Membrane</keyword>
<evidence type="ECO:0000313" key="3">
    <source>
        <dbReference type="Proteomes" id="UP000238882"/>
    </source>
</evidence>
<dbReference type="InterPro" id="IPR021913">
    <property type="entry name" value="DUF3526"/>
</dbReference>